<accession>A0A3A8NR61</accession>
<dbReference type="Proteomes" id="UP000273405">
    <property type="component" value="Unassembled WGS sequence"/>
</dbReference>
<dbReference type="EMBL" id="RAWG01000086">
    <property type="protein sequence ID" value="RKH42482.1"/>
    <property type="molecule type" value="Genomic_DNA"/>
</dbReference>
<keyword evidence="2" id="KW-1185">Reference proteome</keyword>
<protein>
    <submittedName>
        <fullName evidence="1">Uncharacterized protein</fullName>
    </submittedName>
</protein>
<evidence type="ECO:0000313" key="1">
    <source>
        <dbReference type="EMBL" id="RKH42482.1"/>
    </source>
</evidence>
<gene>
    <name evidence="1" type="ORF">D7X12_15625</name>
</gene>
<proteinExistence type="predicted"/>
<sequence length="338" mass="36658">MHVFWYQNVQFIAYSLDTKPGYATGRYRAMANAAHDVTTRCSVMEAAAKAARVRANTSSYCLKVFVAPEFFFRSHTGAYDLDTYQTVLTGLRAWASGDDWKHWVFVFGTVIATFQNESGGQEILNVAVVQQGGAGVEGTRVIAKENLLEGDLLRLSQLKHDSPVGTLTFDGAVGVKTAEQFLNATNRGDGAELQKWGFDGRSIFDMAGVRFAVEICADHLGGRLQLSPTARGDWKPQLQVVTGCGVMGVIAENTVASKDGYIFLSDGFFADANGGRTSLSKVKAAKPSRDEAAELDDIDVETTVAMAGKLAGPWAQCFSQPGEVRLYPPQHIPWAKKA</sequence>
<comment type="caution">
    <text evidence="1">The sequence shown here is derived from an EMBL/GenBank/DDBJ whole genome shotgun (WGS) entry which is preliminary data.</text>
</comment>
<reference evidence="2" key="1">
    <citation type="submission" date="2018-09" db="EMBL/GenBank/DDBJ databases">
        <authorList>
            <person name="Livingstone P.G."/>
            <person name="Whitworth D.E."/>
        </authorList>
    </citation>
    <scope>NUCLEOTIDE SEQUENCE [LARGE SCALE GENOMIC DNA]</scope>
    <source>
        <strain evidence="2">CA040B</strain>
    </source>
</reference>
<organism evidence="1 2">
    <name type="scientific">Corallococcus sicarius</name>
    <dbReference type="NCBI Taxonomy" id="2316726"/>
    <lineage>
        <taxon>Bacteria</taxon>
        <taxon>Pseudomonadati</taxon>
        <taxon>Myxococcota</taxon>
        <taxon>Myxococcia</taxon>
        <taxon>Myxococcales</taxon>
        <taxon>Cystobacterineae</taxon>
        <taxon>Myxococcaceae</taxon>
        <taxon>Corallococcus</taxon>
    </lineage>
</organism>
<dbReference type="AlphaFoldDB" id="A0A3A8NR61"/>
<evidence type="ECO:0000313" key="2">
    <source>
        <dbReference type="Proteomes" id="UP000273405"/>
    </source>
</evidence>
<name>A0A3A8NR61_9BACT</name>